<dbReference type="SUPFAM" id="SSF52833">
    <property type="entry name" value="Thioredoxin-like"/>
    <property type="match status" value="1"/>
</dbReference>
<dbReference type="Proteomes" id="UP000248887">
    <property type="component" value="Unassembled WGS sequence"/>
</dbReference>
<dbReference type="SMART" id="SM01248">
    <property type="entry name" value="KaiB"/>
    <property type="match status" value="1"/>
</dbReference>
<dbReference type="InterPro" id="IPR036249">
    <property type="entry name" value="Thioredoxin-like_sf"/>
</dbReference>
<sequence length="107" mass="11782">MMTDLDLASSGHEPPLPPSIELELYVAGDTFNSRRAITNLEELLRSLGREIPFTVIDVLKDPHAAFRRGIFGTPALITRVGDRQTLILGDLSNSEPVLRSIELSVAR</sequence>
<dbReference type="Gene3D" id="3.40.30.10">
    <property type="entry name" value="Glutaredoxin"/>
    <property type="match status" value="1"/>
</dbReference>
<accession>A0A2W5SD41</accession>
<dbReference type="Pfam" id="PF07689">
    <property type="entry name" value="KaiB"/>
    <property type="match status" value="1"/>
</dbReference>
<organism evidence="2 3">
    <name type="scientific">Ancylobacter novellus</name>
    <name type="common">Thiobacillus novellus</name>
    <dbReference type="NCBI Taxonomy" id="921"/>
    <lineage>
        <taxon>Bacteria</taxon>
        <taxon>Pseudomonadati</taxon>
        <taxon>Pseudomonadota</taxon>
        <taxon>Alphaproteobacteria</taxon>
        <taxon>Hyphomicrobiales</taxon>
        <taxon>Xanthobacteraceae</taxon>
        <taxon>Ancylobacter</taxon>
    </lineage>
</organism>
<evidence type="ECO:0000259" key="1">
    <source>
        <dbReference type="SMART" id="SM01248"/>
    </source>
</evidence>
<proteinExistence type="predicted"/>
<dbReference type="InterPro" id="IPR039022">
    <property type="entry name" value="KaiB-like"/>
</dbReference>
<gene>
    <name evidence="2" type="ORF">DI549_16540</name>
</gene>
<reference evidence="2 3" key="1">
    <citation type="submission" date="2017-08" db="EMBL/GenBank/DDBJ databases">
        <title>Infants hospitalized years apart are colonized by the same room-sourced microbial strains.</title>
        <authorList>
            <person name="Brooks B."/>
            <person name="Olm M.R."/>
            <person name="Firek B.A."/>
            <person name="Baker R."/>
            <person name="Thomas B.C."/>
            <person name="Morowitz M.J."/>
            <person name="Banfield J.F."/>
        </authorList>
    </citation>
    <scope>NUCLEOTIDE SEQUENCE [LARGE SCALE GENOMIC DNA]</scope>
    <source>
        <strain evidence="2">S2_005_001_R2_27</strain>
    </source>
</reference>
<protein>
    <submittedName>
        <fullName evidence="2">Circadian clock protein KaiB</fullName>
    </submittedName>
</protein>
<dbReference type="EMBL" id="QFQD01000059">
    <property type="protein sequence ID" value="PZQ80657.1"/>
    <property type="molecule type" value="Genomic_DNA"/>
</dbReference>
<dbReference type="PANTHER" id="PTHR41709">
    <property type="entry name" value="KAIB-LIKE PROTEIN 1"/>
    <property type="match status" value="1"/>
</dbReference>
<feature type="domain" description="KaiB" evidence="1">
    <location>
        <begin position="23"/>
        <end position="103"/>
    </location>
</feature>
<dbReference type="AlphaFoldDB" id="A0A2W5SD41"/>
<comment type="caution">
    <text evidence="2">The sequence shown here is derived from an EMBL/GenBank/DDBJ whole genome shotgun (WGS) entry which is preliminary data.</text>
</comment>
<evidence type="ECO:0000313" key="2">
    <source>
        <dbReference type="EMBL" id="PZQ80657.1"/>
    </source>
</evidence>
<dbReference type="InterPro" id="IPR011649">
    <property type="entry name" value="KaiB_domain"/>
</dbReference>
<dbReference type="PANTHER" id="PTHR41709:SF2">
    <property type="entry name" value="CIRCADIAN CLOCK PROTEIN KAIB2"/>
    <property type="match status" value="1"/>
</dbReference>
<name>A0A2W5SD41_ANCNO</name>
<evidence type="ECO:0000313" key="3">
    <source>
        <dbReference type="Proteomes" id="UP000248887"/>
    </source>
</evidence>
<dbReference type="GO" id="GO:0048511">
    <property type="term" value="P:rhythmic process"/>
    <property type="evidence" value="ECO:0007669"/>
    <property type="project" value="InterPro"/>
</dbReference>